<keyword evidence="2" id="KW-0723">Serine/threonine-protein kinase</keyword>
<dbReference type="STRING" id="1048205.AB852_26530"/>
<evidence type="ECO:0000313" key="12">
    <source>
        <dbReference type="Proteomes" id="UP000186455"/>
    </source>
</evidence>
<dbReference type="EC" id="2.7.11.1" evidence="1"/>
<dbReference type="InterPro" id="IPR011009">
    <property type="entry name" value="Kinase-like_dom_sf"/>
</dbReference>
<keyword evidence="9" id="KW-0472">Membrane</keyword>
<dbReference type="PANTHER" id="PTHR43289">
    <property type="entry name" value="MITOGEN-ACTIVATED PROTEIN KINASE KINASE KINASE 20-RELATED"/>
    <property type="match status" value="1"/>
</dbReference>
<dbReference type="InterPro" id="IPR000719">
    <property type="entry name" value="Prot_kinase_dom"/>
</dbReference>
<evidence type="ECO:0000256" key="2">
    <source>
        <dbReference type="ARBA" id="ARBA00022527"/>
    </source>
</evidence>
<feature type="transmembrane region" description="Helical" evidence="9">
    <location>
        <begin position="386"/>
        <end position="411"/>
    </location>
</feature>
<keyword evidence="5" id="KW-0418">Kinase</keyword>
<dbReference type="GO" id="GO:0004674">
    <property type="term" value="F:protein serine/threonine kinase activity"/>
    <property type="evidence" value="ECO:0007669"/>
    <property type="project" value="UniProtKB-KW"/>
</dbReference>
<name>A0A1Q4V1Y3_9ACTN</name>
<feature type="compositionally biased region" description="Low complexity" evidence="8">
    <location>
        <begin position="293"/>
        <end position="323"/>
    </location>
</feature>
<dbReference type="Proteomes" id="UP000186455">
    <property type="component" value="Unassembled WGS sequence"/>
</dbReference>
<dbReference type="GO" id="GO:0005524">
    <property type="term" value="F:ATP binding"/>
    <property type="evidence" value="ECO:0007669"/>
    <property type="project" value="UniProtKB-UniRule"/>
</dbReference>
<sequence length="634" mass="64712">MGTEGDSTGVSSRVIGGRYRLRTRLGRGGMGIVWGADDELLGRPVAVKELLSGDTSPGAPDRWQRARTLREARAVAGLRHPAIVVVHDVVEDGDGAYIVMELVEGRSLADRIDGSGPVDPAEAARIGVALLGALSAAHEAGVLHRDIKPDNVLLEARTGRVVLTDFGVARVPGARTLTEDGLFVGSPEYTAPERMSGSSGGPEADLWSLGVLLCAALSGRSLFRRESISGTLHAVVVDEIRPPAEAGPLLPVVSGLLERDPGRRLDAQEAERLLHTYLATSPPPGTAPPASPPSSSSAGPVASASSGGAAVPAGSTATGSTATGPVTAGSVVAGLPGPHAPLGEDVSLSGARAARKAPVPSGGPGQGPPVSGGAAPKVVVTSVRPVWSTFLLIILAAVLAGAGMSAAVLLYERGRERDDRPVSVDPGAPEVSAPGKPSTAVTAPTRPAASTSAPVDPSPGSGGPPPYMPPPSPTATVTVTRAPSSAPMAVPSDPSPVRVPIGYRRVDADGGLSLAVPQTYTRRNAGHWTFYVSPDGAIRVGVRVAAAEPGGPVESLRRDHGRGRDRKGVVTPTTHRGHPAGIWESASKKGGGRFGVDLAWQTDAHLFNVLVMGPAEREAEARTQFDTVRGSTAQ</sequence>
<evidence type="ECO:0000256" key="5">
    <source>
        <dbReference type="ARBA" id="ARBA00022777"/>
    </source>
</evidence>
<reference evidence="11 12" key="1">
    <citation type="submission" date="2015-06" db="EMBL/GenBank/DDBJ databases">
        <title>Cloning and characterization of the uncialamcin biosynthetic gene cluster.</title>
        <authorList>
            <person name="Yan X."/>
            <person name="Huang T."/>
            <person name="Ge H."/>
            <person name="Shen B."/>
        </authorList>
    </citation>
    <scope>NUCLEOTIDE SEQUENCE [LARGE SCALE GENOMIC DNA]</scope>
    <source>
        <strain evidence="11 12">DCA2648</strain>
    </source>
</reference>
<evidence type="ECO:0000259" key="10">
    <source>
        <dbReference type="PROSITE" id="PS50011"/>
    </source>
</evidence>
<dbReference type="InterPro" id="IPR017441">
    <property type="entry name" value="Protein_kinase_ATP_BS"/>
</dbReference>
<dbReference type="Gene3D" id="1.10.510.10">
    <property type="entry name" value="Transferase(Phosphotransferase) domain 1"/>
    <property type="match status" value="1"/>
</dbReference>
<dbReference type="PROSITE" id="PS50011">
    <property type="entry name" value="PROTEIN_KINASE_DOM"/>
    <property type="match status" value="1"/>
</dbReference>
<feature type="compositionally biased region" description="Pro residues" evidence="8">
    <location>
        <begin position="462"/>
        <end position="473"/>
    </location>
</feature>
<feature type="region of interest" description="Disordered" evidence="8">
    <location>
        <begin position="551"/>
        <end position="586"/>
    </location>
</feature>
<dbReference type="PROSITE" id="PS00107">
    <property type="entry name" value="PROTEIN_KINASE_ATP"/>
    <property type="match status" value="1"/>
</dbReference>
<feature type="region of interest" description="Disordered" evidence="8">
    <location>
        <begin position="351"/>
        <end position="374"/>
    </location>
</feature>
<dbReference type="InterPro" id="IPR008271">
    <property type="entry name" value="Ser/Thr_kinase_AS"/>
</dbReference>
<dbReference type="Gene3D" id="3.30.200.20">
    <property type="entry name" value="Phosphorylase Kinase, domain 1"/>
    <property type="match status" value="1"/>
</dbReference>
<feature type="compositionally biased region" description="Pro residues" evidence="8">
    <location>
        <begin position="281"/>
        <end position="292"/>
    </location>
</feature>
<evidence type="ECO:0000256" key="7">
    <source>
        <dbReference type="PROSITE-ProRule" id="PRU10141"/>
    </source>
</evidence>
<dbReference type="SUPFAM" id="SSF56112">
    <property type="entry name" value="Protein kinase-like (PK-like)"/>
    <property type="match status" value="1"/>
</dbReference>
<feature type="domain" description="Protein kinase" evidence="10">
    <location>
        <begin position="19"/>
        <end position="278"/>
    </location>
</feature>
<dbReference type="RefSeq" id="WP_073792823.1">
    <property type="nucleotide sequence ID" value="NZ_LFBV01000008.1"/>
</dbReference>
<keyword evidence="12" id="KW-1185">Reference proteome</keyword>
<evidence type="ECO:0000256" key="3">
    <source>
        <dbReference type="ARBA" id="ARBA00022679"/>
    </source>
</evidence>
<feature type="region of interest" description="Disordered" evidence="8">
    <location>
        <begin position="278"/>
        <end position="323"/>
    </location>
</feature>
<dbReference type="AlphaFoldDB" id="A0A1Q4V1Y3"/>
<accession>A0A1Q4V1Y3</accession>
<dbReference type="PANTHER" id="PTHR43289:SF6">
    <property type="entry name" value="SERINE_THREONINE-PROTEIN KINASE NEKL-3"/>
    <property type="match status" value="1"/>
</dbReference>
<keyword evidence="6 7" id="KW-0067">ATP-binding</keyword>
<feature type="compositionally biased region" description="Low complexity" evidence="8">
    <location>
        <begin position="437"/>
        <end position="459"/>
    </location>
</feature>
<feature type="binding site" evidence="7">
    <location>
        <position position="48"/>
    </location>
    <ligand>
        <name>ATP</name>
        <dbReference type="ChEBI" id="CHEBI:30616"/>
    </ligand>
</feature>
<comment type="caution">
    <text evidence="11">The sequence shown here is derived from an EMBL/GenBank/DDBJ whole genome shotgun (WGS) entry which is preliminary data.</text>
</comment>
<evidence type="ECO:0000256" key="6">
    <source>
        <dbReference type="ARBA" id="ARBA00022840"/>
    </source>
</evidence>
<evidence type="ECO:0000256" key="1">
    <source>
        <dbReference type="ARBA" id="ARBA00012513"/>
    </source>
</evidence>
<keyword evidence="3" id="KW-0808">Transferase</keyword>
<keyword evidence="9" id="KW-0812">Transmembrane</keyword>
<evidence type="ECO:0000256" key="4">
    <source>
        <dbReference type="ARBA" id="ARBA00022741"/>
    </source>
</evidence>
<evidence type="ECO:0000256" key="8">
    <source>
        <dbReference type="SAM" id="MobiDB-lite"/>
    </source>
</evidence>
<evidence type="ECO:0000313" key="11">
    <source>
        <dbReference type="EMBL" id="OKH91824.1"/>
    </source>
</evidence>
<evidence type="ECO:0000256" key="9">
    <source>
        <dbReference type="SAM" id="Phobius"/>
    </source>
</evidence>
<protein>
    <recommendedName>
        <fullName evidence="1">non-specific serine/threonine protein kinase</fullName>
        <ecNumber evidence="1">2.7.11.1</ecNumber>
    </recommendedName>
</protein>
<proteinExistence type="predicted"/>
<organism evidence="11 12">
    <name type="scientific">Streptomyces uncialis</name>
    <dbReference type="NCBI Taxonomy" id="1048205"/>
    <lineage>
        <taxon>Bacteria</taxon>
        <taxon>Bacillati</taxon>
        <taxon>Actinomycetota</taxon>
        <taxon>Actinomycetes</taxon>
        <taxon>Kitasatosporales</taxon>
        <taxon>Streptomycetaceae</taxon>
        <taxon>Streptomyces</taxon>
    </lineage>
</organism>
<keyword evidence="4 7" id="KW-0547">Nucleotide-binding</keyword>
<dbReference type="CDD" id="cd14014">
    <property type="entry name" value="STKc_PknB_like"/>
    <property type="match status" value="1"/>
</dbReference>
<keyword evidence="9" id="KW-1133">Transmembrane helix</keyword>
<gene>
    <name evidence="11" type="ORF">AB852_26530</name>
</gene>
<feature type="region of interest" description="Disordered" evidence="8">
    <location>
        <begin position="417"/>
        <end position="476"/>
    </location>
</feature>
<dbReference type="EMBL" id="LFBV01000008">
    <property type="protein sequence ID" value="OKH91824.1"/>
    <property type="molecule type" value="Genomic_DNA"/>
</dbReference>
<dbReference type="PROSITE" id="PS00108">
    <property type="entry name" value="PROTEIN_KINASE_ST"/>
    <property type="match status" value="1"/>
</dbReference>
<dbReference type="SMART" id="SM00220">
    <property type="entry name" value="S_TKc"/>
    <property type="match status" value="1"/>
</dbReference>
<dbReference type="Pfam" id="PF00069">
    <property type="entry name" value="Pkinase"/>
    <property type="match status" value="1"/>
</dbReference>